<dbReference type="AlphaFoldDB" id="A0AAD5QJN0"/>
<organism evidence="4 5">
    <name type="scientific">Parelaphostrongylus tenuis</name>
    <name type="common">Meningeal worm</name>
    <dbReference type="NCBI Taxonomy" id="148309"/>
    <lineage>
        <taxon>Eukaryota</taxon>
        <taxon>Metazoa</taxon>
        <taxon>Ecdysozoa</taxon>
        <taxon>Nematoda</taxon>
        <taxon>Chromadorea</taxon>
        <taxon>Rhabditida</taxon>
        <taxon>Rhabditina</taxon>
        <taxon>Rhabditomorpha</taxon>
        <taxon>Strongyloidea</taxon>
        <taxon>Metastrongylidae</taxon>
        <taxon>Parelaphostrongylus</taxon>
    </lineage>
</organism>
<dbReference type="InterPro" id="IPR014813">
    <property type="entry name" value="Gnl3_N_dom"/>
</dbReference>
<evidence type="ECO:0000256" key="1">
    <source>
        <dbReference type="ARBA" id="ARBA00004123"/>
    </source>
</evidence>
<reference evidence="4" key="1">
    <citation type="submission" date="2021-06" db="EMBL/GenBank/DDBJ databases">
        <title>Parelaphostrongylus tenuis whole genome reference sequence.</title>
        <authorList>
            <person name="Garwood T.J."/>
            <person name="Larsen P.A."/>
            <person name="Fountain-Jones N.M."/>
            <person name="Garbe J.R."/>
            <person name="Macchietto M.G."/>
            <person name="Kania S.A."/>
            <person name="Gerhold R.W."/>
            <person name="Richards J.E."/>
            <person name="Wolf T.M."/>
        </authorList>
    </citation>
    <scope>NUCLEOTIDE SEQUENCE</scope>
    <source>
        <strain evidence="4">MNPRO001-30</strain>
        <tissue evidence="4">Meninges</tissue>
    </source>
</reference>
<comment type="subcellular location">
    <subcellularLocation>
        <location evidence="1">Nucleus</location>
    </subcellularLocation>
</comment>
<gene>
    <name evidence="4" type="primary">NST-1_3</name>
    <name evidence="4" type="ORF">KIN20_009479</name>
</gene>
<dbReference type="GO" id="GO:0005634">
    <property type="term" value="C:nucleus"/>
    <property type="evidence" value="ECO:0007669"/>
    <property type="project" value="UniProtKB-SubCell"/>
</dbReference>
<sequence length="172" mass="19944">MSELFNHKILRDLLNTFICSEIDRSSRQPTLSPHPEAYGPTERALARSVFHRVVGFQERERQQTIVMAKYCLKKASKRQSVQNKEAKKLGRKKKKEKVITVPKACPFKEEILLEAEKARERLKAQAEAKRRQSFKLVQRTKGPALTDLHSLAAKARKEDEAFEKFKILKMIL</sequence>
<name>A0AAD5QJN0_PARTN</name>
<dbReference type="EMBL" id="JAHQIW010001572">
    <property type="protein sequence ID" value="KAJ1352962.1"/>
    <property type="molecule type" value="Genomic_DNA"/>
</dbReference>
<evidence type="ECO:0000313" key="5">
    <source>
        <dbReference type="Proteomes" id="UP001196413"/>
    </source>
</evidence>
<evidence type="ECO:0000313" key="4">
    <source>
        <dbReference type="EMBL" id="KAJ1352962.1"/>
    </source>
</evidence>
<evidence type="ECO:0000259" key="3">
    <source>
        <dbReference type="Pfam" id="PF08701"/>
    </source>
</evidence>
<keyword evidence="2" id="KW-0539">Nucleus</keyword>
<accession>A0AAD5QJN0</accession>
<keyword evidence="5" id="KW-1185">Reference proteome</keyword>
<comment type="caution">
    <text evidence="4">The sequence shown here is derived from an EMBL/GenBank/DDBJ whole genome shotgun (WGS) entry which is preliminary data.</text>
</comment>
<dbReference type="Pfam" id="PF08701">
    <property type="entry name" value="GN3L_Grn1"/>
    <property type="match status" value="1"/>
</dbReference>
<evidence type="ECO:0000256" key="2">
    <source>
        <dbReference type="ARBA" id="ARBA00023242"/>
    </source>
</evidence>
<protein>
    <submittedName>
        <fullName evidence="4">Guanine nucleotide-binding protein-like 3</fullName>
    </submittedName>
</protein>
<feature type="domain" description="Guanine nucleotide-binding protein-like 3 N-terminal" evidence="3">
    <location>
        <begin position="73"/>
        <end position="132"/>
    </location>
</feature>
<dbReference type="Proteomes" id="UP001196413">
    <property type="component" value="Unassembled WGS sequence"/>
</dbReference>
<proteinExistence type="predicted"/>